<dbReference type="PANTHER" id="PTHR32440:SF11">
    <property type="entry name" value="METALLOPHOSPHOESTERASE DOMAIN-CONTAINING PROTEIN"/>
    <property type="match status" value="1"/>
</dbReference>
<dbReference type="EMBL" id="JACJVP010000025">
    <property type="protein sequence ID" value="MBB6672158.1"/>
    <property type="molecule type" value="Genomic_DNA"/>
</dbReference>
<protein>
    <submittedName>
        <fullName evidence="2">Metallophosphoesterase family protein</fullName>
    </submittedName>
</protein>
<evidence type="ECO:0000259" key="1">
    <source>
        <dbReference type="Pfam" id="PF00149"/>
    </source>
</evidence>
<gene>
    <name evidence="2" type="ORF">H7C19_15875</name>
</gene>
<dbReference type="InterPro" id="IPR004843">
    <property type="entry name" value="Calcineurin-like_PHP"/>
</dbReference>
<dbReference type="SUPFAM" id="SSF56300">
    <property type="entry name" value="Metallo-dependent phosphatases"/>
    <property type="match status" value="1"/>
</dbReference>
<dbReference type="Pfam" id="PF00149">
    <property type="entry name" value="Metallophos"/>
    <property type="match status" value="1"/>
</dbReference>
<dbReference type="GO" id="GO:0016788">
    <property type="term" value="F:hydrolase activity, acting on ester bonds"/>
    <property type="evidence" value="ECO:0007669"/>
    <property type="project" value="TreeGrafter"/>
</dbReference>
<name>A0A7X0VGB8_9BACL</name>
<proteinExistence type="predicted"/>
<comment type="caution">
    <text evidence="2">The sequence shown here is derived from an EMBL/GenBank/DDBJ whole genome shotgun (WGS) entry which is preliminary data.</text>
</comment>
<feature type="domain" description="Calcineurin-like phosphoesterase" evidence="1">
    <location>
        <begin position="14"/>
        <end position="245"/>
    </location>
</feature>
<dbReference type="Gene3D" id="3.60.21.10">
    <property type="match status" value="1"/>
</dbReference>
<dbReference type="InterPro" id="IPR029052">
    <property type="entry name" value="Metallo-depent_PP-like"/>
</dbReference>
<sequence>MAKDLRFRADGTLKIVQFTDPEFAAEDEAEAQMVEMMQRILAAEQPDLVVYTGDVICSAGHPDPAGAFRRACDVPERAQIPWAAVFGNHDAEGTITREQLHTLQLTYPYNYAMQDPPGVRGSGNYLRTVTGRDGHAAAALYFLDSGSYSPLEYGRMGFYDWIRRDQIDWYARESYRLTAANHGTPLPALAFFHIPLPEYNDVWDFNVCYGERSGPFSCAPWVNSGMFAAMVEQGDVMGTFAGHDHGHDYWGDWYGIRLCFGRTTRNAYLDRPFLPGARVIVLHEGERCFDTWVHLADGTVQREQARHEPEGRTPEIGAWGIHDQARKNLTKG</sequence>
<dbReference type="RefSeq" id="WP_185143634.1">
    <property type="nucleotide sequence ID" value="NZ_JACJVP010000025.1"/>
</dbReference>
<dbReference type="GO" id="GO:0005737">
    <property type="term" value="C:cytoplasm"/>
    <property type="evidence" value="ECO:0007669"/>
    <property type="project" value="TreeGrafter"/>
</dbReference>
<dbReference type="PANTHER" id="PTHR32440">
    <property type="entry name" value="PHOSPHATASE DCR2-RELATED-RELATED"/>
    <property type="match status" value="1"/>
</dbReference>
<evidence type="ECO:0000313" key="2">
    <source>
        <dbReference type="EMBL" id="MBB6672158.1"/>
    </source>
</evidence>
<dbReference type="Proteomes" id="UP000547209">
    <property type="component" value="Unassembled WGS sequence"/>
</dbReference>
<dbReference type="AlphaFoldDB" id="A0A7X0VGB8"/>
<accession>A0A7X0VGB8</accession>
<organism evidence="2 3">
    <name type="scientific">Cohnella nanjingensis</name>
    <dbReference type="NCBI Taxonomy" id="1387779"/>
    <lineage>
        <taxon>Bacteria</taxon>
        <taxon>Bacillati</taxon>
        <taxon>Bacillota</taxon>
        <taxon>Bacilli</taxon>
        <taxon>Bacillales</taxon>
        <taxon>Paenibacillaceae</taxon>
        <taxon>Cohnella</taxon>
    </lineage>
</organism>
<dbReference type="CDD" id="cd07383">
    <property type="entry name" value="MPP_Dcr2"/>
    <property type="match status" value="1"/>
</dbReference>
<evidence type="ECO:0000313" key="3">
    <source>
        <dbReference type="Proteomes" id="UP000547209"/>
    </source>
</evidence>
<keyword evidence="3" id="KW-1185">Reference proteome</keyword>
<reference evidence="2 3" key="1">
    <citation type="submission" date="2020-08" db="EMBL/GenBank/DDBJ databases">
        <title>Cohnella phylogeny.</title>
        <authorList>
            <person name="Dunlap C."/>
        </authorList>
    </citation>
    <scope>NUCLEOTIDE SEQUENCE [LARGE SCALE GENOMIC DNA]</scope>
    <source>
        <strain evidence="2 3">DSM 28246</strain>
    </source>
</reference>